<dbReference type="Proteomes" id="UP000077154">
    <property type="component" value="Unassembled WGS sequence"/>
</dbReference>
<proteinExistence type="predicted"/>
<dbReference type="RefSeq" id="XP_024325517.1">
    <property type="nucleotide sequence ID" value="XM_024466819.1"/>
</dbReference>
<dbReference type="EMBL" id="KV441392">
    <property type="protein sequence ID" value="OAF60235.1"/>
    <property type="molecule type" value="Genomic_DNA"/>
</dbReference>
<dbReference type="VEuPathDB" id="FungiDB:GMDG_03962"/>
<evidence type="ECO:0000256" key="1">
    <source>
        <dbReference type="SAM" id="MobiDB-lite"/>
    </source>
</evidence>
<feature type="region of interest" description="Disordered" evidence="1">
    <location>
        <begin position="1"/>
        <end position="25"/>
    </location>
</feature>
<protein>
    <submittedName>
        <fullName evidence="2">Uncharacterized protein</fullName>
    </submittedName>
</protein>
<accession>A0A177ADQ2</accession>
<organism evidence="2">
    <name type="scientific">Pseudogymnoascus destructans</name>
    <dbReference type="NCBI Taxonomy" id="655981"/>
    <lineage>
        <taxon>Eukaryota</taxon>
        <taxon>Fungi</taxon>
        <taxon>Dikarya</taxon>
        <taxon>Ascomycota</taxon>
        <taxon>Pezizomycotina</taxon>
        <taxon>Leotiomycetes</taxon>
        <taxon>Thelebolales</taxon>
        <taxon>Thelebolaceae</taxon>
        <taxon>Pseudogymnoascus</taxon>
    </lineage>
</organism>
<evidence type="ECO:0000313" key="2">
    <source>
        <dbReference type="EMBL" id="OAF60235.1"/>
    </source>
</evidence>
<dbReference type="AlphaFoldDB" id="A0A177ADQ2"/>
<reference evidence="2" key="1">
    <citation type="submission" date="2016-03" db="EMBL/GenBank/DDBJ databases">
        <title>Updated assembly of Pseudogymnoascus destructans, the fungus causing white-nose syndrome of bats.</title>
        <authorList>
            <person name="Palmer J.M."/>
            <person name="Drees K.P."/>
            <person name="Foster J.T."/>
            <person name="Lindner D.L."/>
        </authorList>
    </citation>
    <scope>NUCLEOTIDE SEQUENCE [LARGE SCALE GENOMIC DNA]</scope>
    <source>
        <strain evidence="2">20631-21</strain>
    </source>
</reference>
<name>A0A177ADQ2_9PEZI</name>
<sequence>MAPIDAAKVQEQAPPLGDSKTDSTRLENVESGVELDRSVLGYASLFGLQKDTGLKGSKYSMYAGSPSPQP</sequence>
<dbReference type="GeneID" id="36286247"/>
<gene>
    <name evidence="2" type="ORF">VC83_03170</name>
</gene>